<evidence type="ECO:0000256" key="4">
    <source>
        <dbReference type="ARBA" id="ARBA00022729"/>
    </source>
</evidence>
<dbReference type="PANTHER" id="PTHR12815">
    <property type="entry name" value="SORTING AND ASSEMBLY MACHINERY SAMM50 PROTEIN FAMILY MEMBER"/>
    <property type="match status" value="1"/>
</dbReference>
<evidence type="ECO:0000256" key="5">
    <source>
        <dbReference type="ARBA" id="ARBA00022737"/>
    </source>
</evidence>
<keyword evidence="11" id="KW-1185">Reference proteome</keyword>
<dbReference type="NCBIfam" id="TIGR03303">
    <property type="entry name" value="OM_YaeT"/>
    <property type="match status" value="1"/>
</dbReference>
<proteinExistence type="predicted"/>
<dbReference type="Pfam" id="PF01103">
    <property type="entry name" value="Omp85"/>
    <property type="match status" value="1"/>
</dbReference>
<dbReference type="GO" id="GO:0071709">
    <property type="term" value="P:membrane assembly"/>
    <property type="evidence" value="ECO:0007669"/>
    <property type="project" value="InterPro"/>
</dbReference>
<dbReference type="Gene3D" id="2.40.160.50">
    <property type="entry name" value="membrane protein fhac: a member of the omp85/tpsb transporter family"/>
    <property type="match status" value="1"/>
</dbReference>
<evidence type="ECO:0000313" key="11">
    <source>
        <dbReference type="Proteomes" id="UP000663720"/>
    </source>
</evidence>
<gene>
    <name evidence="10" type="primary">yaeT2</name>
    <name evidence="10" type="ORF">dnl_50470</name>
</gene>
<dbReference type="EMBL" id="CP061799">
    <property type="protein sequence ID" value="QTA82666.1"/>
    <property type="molecule type" value="Genomic_DNA"/>
</dbReference>
<evidence type="ECO:0000256" key="3">
    <source>
        <dbReference type="ARBA" id="ARBA00022692"/>
    </source>
</evidence>
<organism evidence="10 11">
    <name type="scientific">Desulfonema limicola</name>
    <dbReference type="NCBI Taxonomy" id="45656"/>
    <lineage>
        <taxon>Bacteria</taxon>
        <taxon>Pseudomonadati</taxon>
        <taxon>Thermodesulfobacteriota</taxon>
        <taxon>Desulfobacteria</taxon>
        <taxon>Desulfobacterales</taxon>
        <taxon>Desulfococcaceae</taxon>
        <taxon>Desulfonema</taxon>
    </lineage>
</organism>
<evidence type="ECO:0000259" key="9">
    <source>
        <dbReference type="PROSITE" id="PS51779"/>
    </source>
</evidence>
<name>A0A975BC55_9BACT</name>
<dbReference type="InterPro" id="IPR000184">
    <property type="entry name" value="Bac_surfAg_D15"/>
</dbReference>
<comment type="subcellular location">
    <subcellularLocation>
        <location evidence="1">Membrane</location>
    </subcellularLocation>
</comment>
<protein>
    <recommendedName>
        <fullName evidence="8">Outer membrane protein assembly factor BamA</fullName>
    </recommendedName>
</protein>
<keyword evidence="7" id="KW-0998">Cell outer membrane</keyword>
<dbReference type="PANTHER" id="PTHR12815:SF47">
    <property type="entry name" value="TRANSLOCATION AND ASSEMBLY MODULE SUBUNIT TAMA"/>
    <property type="match status" value="1"/>
</dbReference>
<keyword evidence="3" id="KW-0812">Transmembrane</keyword>
<keyword evidence="2" id="KW-1134">Transmembrane beta strand</keyword>
<dbReference type="InterPro" id="IPR034746">
    <property type="entry name" value="POTRA"/>
</dbReference>
<dbReference type="Proteomes" id="UP000663720">
    <property type="component" value="Chromosome"/>
</dbReference>
<feature type="domain" description="POTRA" evidence="9">
    <location>
        <begin position="189"/>
        <end position="274"/>
    </location>
</feature>
<sequence length="931" mass="106177">MRKKHILQAALPVLFIIISIFPAYTQASGPLIKAVDIIIKDTPGNSQYLKDAAQSLINLKPGDRFSGEKLGISIELLKQSGLFKSIEVPDPDWNTEEITLVFHLTPFKRIRDIKITGAFPLFEREILNAMTIYAGDVFSAEKLTEQQALISRVFIDEGYIEPHAMVSSHENKDNGDYNILVNIEKNDFYKIKELEIQGNHAFSKSRLKLRTSIWKDSLLIGEMRRFVQKDVDKDLKNLVKFYLKKGYADVEITPEIKKDRDLKQVSVIMNINEGPKYKIEFEGNEEFWDFTLKKDLVLAQRGNKNNLGLRKSIRNIQNRYQEAGYPDVKISMEEQEPGDPEKNIRKIKIVIEEGTRFIVESVNIAGNKALDSDKIKKQILTRTPGIIADGEFVPENLEEDKDAVKSLYLKQGYMETEVKDSVTWKDDPKEESQKLAEITLDVNEGRQTLVKNVFFKNLNALTHEEALGHTAHKPGEPFRSYMIQSDENTIAALISEKGYPHAEVKGEVEFGSDNTEAVVTYNVSEGVYVEMGPVYVTGNFRTKDKVILNEAEIKKGEPFSLKKMLETNKNIRDINALESADFKALGLNEKSEKVILLVNTEEKKPYYVQFGGGYDTRKHFYANVKAGDHNLFGLNKDSWVSAELSQIGYRGEAGLTEPRFMGTRISSTLSGFAEEIEEFNKDFGTRTYGASLGFDRKFMQYFTARLAFRYEFREQYLTEDKYILPEDEEKYDPRSILVTTPALIYNSTDSFIRPRKGLYSSFSLDISKGLGETLDDFFKYRFETRYYYTPLEGLTFAVRGRYGYLDPFGSESSVPDDQLFFLGGTSDVRGFDENKLRYDRTGDPDGGRSELLGSLEARIDLGMNFELTAFYDIGNIQETLSDTSDDFRSSAGLGLRYITPIGPVGFLYGWKLDREEDEGKGRFHFTLGYTF</sequence>
<evidence type="ECO:0000256" key="8">
    <source>
        <dbReference type="NCBIfam" id="TIGR03303"/>
    </source>
</evidence>
<keyword evidence="4" id="KW-0732">Signal</keyword>
<keyword evidence="6" id="KW-0472">Membrane</keyword>
<accession>A0A975BC55</accession>
<dbReference type="Pfam" id="PF07244">
    <property type="entry name" value="POTRA"/>
    <property type="match status" value="6"/>
</dbReference>
<dbReference type="InterPro" id="IPR039910">
    <property type="entry name" value="D15-like"/>
</dbReference>
<evidence type="ECO:0000256" key="1">
    <source>
        <dbReference type="ARBA" id="ARBA00004370"/>
    </source>
</evidence>
<dbReference type="PROSITE" id="PS51779">
    <property type="entry name" value="POTRA"/>
    <property type="match status" value="1"/>
</dbReference>
<dbReference type="InterPro" id="IPR010827">
    <property type="entry name" value="BamA/TamA_POTRA"/>
</dbReference>
<dbReference type="PIRSF" id="PIRSF006076">
    <property type="entry name" value="OM_assembly_OMP85"/>
    <property type="match status" value="1"/>
</dbReference>
<dbReference type="AlphaFoldDB" id="A0A975BC55"/>
<evidence type="ECO:0000256" key="2">
    <source>
        <dbReference type="ARBA" id="ARBA00022452"/>
    </source>
</evidence>
<evidence type="ECO:0000256" key="6">
    <source>
        <dbReference type="ARBA" id="ARBA00023136"/>
    </source>
</evidence>
<keyword evidence="5" id="KW-0677">Repeat</keyword>
<dbReference type="RefSeq" id="WP_207688562.1">
    <property type="nucleotide sequence ID" value="NZ_CP061799.1"/>
</dbReference>
<reference evidence="10" key="1">
    <citation type="journal article" date="2021" name="Microb. Physiol.">
        <title>Proteogenomic Insights into the Physiology of Marine, Sulfate-Reducing, Filamentous Desulfonema limicola and Desulfonema magnum.</title>
        <authorList>
            <person name="Schnaars V."/>
            <person name="Wohlbrand L."/>
            <person name="Scheve S."/>
            <person name="Hinrichs C."/>
            <person name="Reinhardt R."/>
            <person name="Rabus R."/>
        </authorList>
    </citation>
    <scope>NUCLEOTIDE SEQUENCE</scope>
    <source>
        <strain evidence="10">5ac10</strain>
    </source>
</reference>
<dbReference type="GO" id="GO:0009279">
    <property type="term" value="C:cell outer membrane"/>
    <property type="evidence" value="ECO:0007669"/>
    <property type="project" value="UniProtKB-UniRule"/>
</dbReference>
<dbReference type="KEGG" id="dli:dnl_50470"/>
<dbReference type="Gene3D" id="3.10.20.310">
    <property type="entry name" value="membrane protein fhac"/>
    <property type="match status" value="7"/>
</dbReference>
<evidence type="ECO:0000313" key="10">
    <source>
        <dbReference type="EMBL" id="QTA82666.1"/>
    </source>
</evidence>
<dbReference type="InterPro" id="IPR023707">
    <property type="entry name" value="OM_assembly_BamA"/>
</dbReference>
<evidence type="ECO:0000256" key="7">
    <source>
        <dbReference type="ARBA" id="ARBA00023237"/>
    </source>
</evidence>